<proteinExistence type="predicted"/>
<comment type="caution">
    <text evidence="1">The sequence shown here is derived from an EMBL/GenBank/DDBJ whole genome shotgun (WGS) entry which is preliminary data.</text>
</comment>
<protein>
    <submittedName>
        <fullName evidence="1">Uncharacterized protein</fullName>
    </submittedName>
</protein>
<evidence type="ECO:0000313" key="1">
    <source>
        <dbReference type="EMBL" id="PSB59179.1"/>
    </source>
</evidence>
<gene>
    <name evidence="1" type="ORF">C7B77_01955</name>
</gene>
<organism evidence="1 2">
    <name type="scientific">Chamaesiphon polymorphus CCALA 037</name>
    <dbReference type="NCBI Taxonomy" id="2107692"/>
    <lineage>
        <taxon>Bacteria</taxon>
        <taxon>Bacillati</taxon>
        <taxon>Cyanobacteriota</taxon>
        <taxon>Cyanophyceae</taxon>
        <taxon>Gomontiellales</taxon>
        <taxon>Chamaesiphonaceae</taxon>
        <taxon>Chamaesiphon</taxon>
    </lineage>
</organism>
<keyword evidence="2" id="KW-1185">Reference proteome</keyword>
<dbReference type="AlphaFoldDB" id="A0A2T1GMP5"/>
<name>A0A2T1GMP5_9CYAN</name>
<dbReference type="RefSeq" id="WP_106299796.1">
    <property type="nucleotide sequence ID" value="NZ_PVWO01000012.1"/>
</dbReference>
<dbReference type="Proteomes" id="UP000238937">
    <property type="component" value="Unassembled WGS sequence"/>
</dbReference>
<dbReference type="EMBL" id="PVWO01000012">
    <property type="protein sequence ID" value="PSB59179.1"/>
    <property type="molecule type" value="Genomic_DNA"/>
</dbReference>
<reference evidence="1 2" key="1">
    <citation type="submission" date="2018-03" db="EMBL/GenBank/DDBJ databases">
        <title>The ancient ancestry and fast evolution of plastids.</title>
        <authorList>
            <person name="Moore K.R."/>
            <person name="Magnabosco C."/>
            <person name="Momper L."/>
            <person name="Gold D.A."/>
            <person name="Bosak T."/>
            <person name="Fournier G.P."/>
        </authorList>
    </citation>
    <scope>NUCLEOTIDE SEQUENCE [LARGE SCALE GENOMIC DNA]</scope>
    <source>
        <strain evidence="1 2">CCALA 037</strain>
    </source>
</reference>
<sequence>MPTTHVEKQQKEFKLFNSIIYGTLCDLSVQYLSGIKYNEYLACSIENGVGGQCPPYAIY</sequence>
<accession>A0A2T1GMP5</accession>
<evidence type="ECO:0000313" key="2">
    <source>
        <dbReference type="Proteomes" id="UP000238937"/>
    </source>
</evidence>